<evidence type="ECO:0000259" key="6">
    <source>
        <dbReference type="PROSITE" id="PS51391"/>
    </source>
</evidence>
<feature type="region of interest" description="Disordered" evidence="4">
    <location>
        <begin position="696"/>
        <end position="723"/>
    </location>
</feature>
<dbReference type="PROSITE" id="PS50102">
    <property type="entry name" value="RRM"/>
    <property type="match status" value="1"/>
</dbReference>
<dbReference type="Gene3D" id="3.30.70.330">
    <property type="match status" value="1"/>
</dbReference>
<dbReference type="InterPro" id="IPR006569">
    <property type="entry name" value="CID_dom"/>
</dbReference>
<dbReference type="EMBL" id="JAWJWF010000001">
    <property type="protein sequence ID" value="KAK6640926.1"/>
    <property type="molecule type" value="Genomic_DNA"/>
</dbReference>
<dbReference type="SUPFAM" id="SSF48464">
    <property type="entry name" value="ENTH/VHS domain"/>
    <property type="match status" value="1"/>
</dbReference>
<feature type="region of interest" description="Disordered" evidence="4">
    <location>
        <begin position="265"/>
        <end position="287"/>
    </location>
</feature>
<feature type="compositionally biased region" description="Low complexity" evidence="4">
    <location>
        <begin position="277"/>
        <end position="287"/>
    </location>
</feature>
<feature type="region of interest" description="Disordered" evidence="4">
    <location>
        <begin position="363"/>
        <end position="385"/>
    </location>
</feature>
<feature type="compositionally biased region" description="Basic and acidic residues" evidence="4">
    <location>
        <begin position="873"/>
        <end position="996"/>
    </location>
</feature>
<feature type="region of interest" description="Disordered" evidence="4">
    <location>
        <begin position="831"/>
        <end position="1042"/>
    </location>
</feature>
<dbReference type="Pfam" id="PF00076">
    <property type="entry name" value="RRM_1"/>
    <property type="match status" value="1"/>
</dbReference>
<dbReference type="PANTHER" id="PTHR23140">
    <property type="entry name" value="RNA PROCESSING PROTEIN LD23810P"/>
    <property type="match status" value="1"/>
</dbReference>
<dbReference type="InterPro" id="IPR008942">
    <property type="entry name" value="ENTH_VHS"/>
</dbReference>
<dbReference type="InterPro" id="IPR012677">
    <property type="entry name" value="Nucleotide-bd_a/b_plait_sf"/>
</dbReference>
<feature type="compositionally biased region" description="Polar residues" evidence="4">
    <location>
        <begin position="696"/>
        <end position="707"/>
    </location>
</feature>
<evidence type="ECO:0000259" key="5">
    <source>
        <dbReference type="PROSITE" id="PS50102"/>
    </source>
</evidence>
<dbReference type="CDD" id="cd16983">
    <property type="entry name" value="CID_SCAF8_like"/>
    <property type="match status" value="1"/>
</dbReference>
<evidence type="ECO:0000256" key="3">
    <source>
        <dbReference type="SAM" id="Coils"/>
    </source>
</evidence>
<accession>A0ABR1BFM6</accession>
<evidence type="ECO:0000256" key="1">
    <source>
        <dbReference type="ARBA" id="ARBA00022884"/>
    </source>
</evidence>
<dbReference type="InterPro" id="IPR000504">
    <property type="entry name" value="RRM_dom"/>
</dbReference>
<feature type="region of interest" description="Disordered" evidence="4">
    <location>
        <begin position="1354"/>
        <end position="1403"/>
    </location>
</feature>
<dbReference type="Proteomes" id="UP001359485">
    <property type="component" value="Unassembled WGS sequence"/>
</dbReference>
<feature type="compositionally biased region" description="Polar residues" evidence="4">
    <location>
        <begin position="1025"/>
        <end position="1035"/>
    </location>
</feature>
<dbReference type="CDD" id="cd12227">
    <property type="entry name" value="RRM_SCAF4_SCAF8"/>
    <property type="match status" value="1"/>
</dbReference>
<feature type="compositionally biased region" description="Polar residues" evidence="4">
    <location>
        <begin position="714"/>
        <end position="723"/>
    </location>
</feature>
<dbReference type="Pfam" id="PF04818">
    <property type="entry name" value="CID"/>
    <property type="match status" value="1"/>
</dbReference>
<keyword evidence="8" id="KW-1185">Reference proteome</keyword>
<dbReference type="InterPro" id="IPR051485">
    <property type="entry name" value="SR-CTD_assoc_factor"/>
</dbReference>
<feature type="domain" description="CID" evidence="6">
    <location>
        <begin position="1"/>
        <end position="139"/>
    </location>
</feature>
<feature type="region of interest" description="Disordered" evidence="4">
    <location>
        <begin position="1089"/>
        <end position="1137"/>
    </location>
</feature>
<protein>
    <recommendedName>
        <fullName evidence="9">SCAF8</fullName>
    </recommendedName>
</protein>
<sequence length="1403" mass="156813">MDAVKAFNNELSALYEVKPPITKAKMSSITRSAIKAIKFYKHVVQSVEKFIQKCKPEYKVPGLYVIDSIVRQSRHQFGPDKDLFAPRFAKNMQNTFANLFSCPPEDKGKIIRVLNLWQKNSVFTPDVIQPLFDQLADPNNPIHRENLAASNGLNTSLDLTSPSSISKSSGLMGKTGLNIPTDTSTPHWVKMAQSQIDAANKAIYELTGTSLQQSKTSSNSSLDILQQIQQLQQFILSQTTQANQKVERSQSDQVVFDKKLLDFDYDDDDEENTSPHQQSNNNDNFNNILQNPEILRQLTALQQQMSQHQLRQQQLEVEEKMRKLKEMKQQEEEFDKHLAQTVPKLPFASECDLKQYQEPVVSNTMPDLSVPPPGYPKQSHRMDPHDSEVECIDDESNERFLSEWTKKYDSLIRYFYKSMILVEFVYVSVEPTLEKKSEGGIETSRSLTCLIGAPPVHHHIAAVVEGTVVPGLGIVGEAEDPVRGRRDLVPAHSDQREDTDLVQSQGIVLCSTTLWVGHLSKLVQQEELSDTFGEFGDIVSIDVIPPRGCAFICMNRRQDAARALTRLKDHKLHGKNIMLAWAPGKGVKGRDYKDYWEIDLGVSYIPWNRLSKKTDFMTLEEGGSLDEDTMPESLKEYILDQLRRRKDEIGAENKLGLAAAGYTTLPDGIPAPPVPPVLAAALPTVMTVPPPVLGASNSPATPAIDTSQPPPNMSPSSKGVSVLSNPSIGLPQITPRIPVMGKPGLMMPPFSFTSLPPPLSLGMPNMMGNLPIGVPPPSMQGLLMQQQMMAGIPTTGASPFPPGTILPSMTVPAGASDKLGGLALASGELGFDRHPLQGQPLGIANHKDDDGMDLDEEGDDEKSKTKVRSPHGKSGDASRGDGRRDEDRRDDRGRDRDRDRDKDRRDRDRGRDRERDRDCRDRDRDYRDRDRDKRRNRSRDRDDRSKGRDRDYRNRSRERDNRRDRSRTSDRDRSRDRTKEKDSENDGKREDGKKDPVNQWVEVPISSEDKPSLLQRLRNIAEGGDTSQRTDQMNQIFGGPPPDLSELGGNRPGPPIVINLNNCGVPRPGLPPFGPRGPLLDSFRPEFGLQGPRGPLDFGGRGNFPPDGLSSDDGFDPRGRGPMGPEQNDRNRGRFDHTGPRPLMEAHFDGPPIISDDLRGPMLHDGMRGPMMHPEDMMCPDDLRTGPIFMDPMDDPRIRFGPRGLMGPMPRGPMGPHGPGPVPLFGPRGPRPLLGRPNMWMDNQGPPPLGDGIIRPSFDDRPGGPRRNSGPRFRGDRPRDRESRWSKEESKDCTPRLETNKKPAVEEDEVRTETEVQEPVRDTQTPCHDEKPIAETDNEAAPQEVANATADELRPVPEEFEPPPIEQSQPPLEYERDTATPCHDEPEIPNIVVENSEAMNKEV</sequence>
<feature type="compositionally biased region" description="Basic and acidic residues" evidence="4">
    <location>
        <begin position="1273"/>
        <end position="1334"/>
    </location>
</feature>
<feature type="compositionally biased region" description="Basic and acidic residues" evidence="4">
    <location>
        <begin position="1373"/>
        <end position="1386"/>
    </location>
</feature>
<evidence type="ECO:0000313" key="7">
    <source>
        <dbReference type="EMBL" id="KAK6640926.1"/>
    </source>
</evidence>
<evidence type="ECO:0000256" key="4">
    <source>
        <dbReference type="SAM" id="MobiDB-lite"/>
    </source>
</evidence>
<keyword evidence="1 2" id="KW-0694">RNA-binding</keyword>
<dbReference type="SUPFAM" id="SSF54928">
    <property type="entry name" value="RNA-binding domain, RBD"/>
    <property type="match status" value="1"/>
</dbReference>
<proteinExistence type="predicted"/>
<feature type="domain" description="RRM" evidence="5">
    <location>
        <begin position="512"/>
        <end position="584"/>
    </location>
</feature>
<feature type="compositionally biased region" description="Acidic residues" evidence="4">
    <location>
        <begin position="850"/>
        <end position="860"/>
    </location>
</feature>
<feature type="compositionally biased region" description="Low complexity" evidence="4">
    <location>
        <begin position="1225"/>
        <end position="1237"/>
    </location>
</feature>
<feature type="coiled-coil region" evidence="3">
    <location>
        <begin position="298"/>
        <end position="340"/>
    </location>
</feature>
<dbReference type="PROSITE" id="PS51391">
    <property type="entry name" value="CID"/>
    <property type="match status" value="1"/>
</dbReference>
<name>A0ABR1BFM6_POLSC</name>
<organism evidence="7 8">
    <name type="scientific">Polyplax serrata</name>
    <name type="common">Common mouse louse</name>
    <dbReference type="NCBI Taxonomy" id="468196"/>
    <lineage>
        <taxon>Eukaryota</taxon>
        <taxon>Metazoa</taxon>
        <taxon>Ecdysozoa</taxon>
        <taxon>Arthropoda</taxon>
        <taxon>Hexapoda</taxon>
        <taxon>Insecta</taxon>
        <taxon>Pterygota</taxon>
        <taxon>Neoptera</taxon>
        <taxon>Paraneoptera</taxon>
        <taxon>Psocodea</taxon>
        <taxon>Troctomorpha</taxon>
        <taxon>Phthiraptera</taxon>
        <taxon>Anoplura</taxon>
        <taxon>Polyplacidae</taxon>
        <taxon>Polyplax</taxon>
    </lineage>
</organism>
<evidence type="ECO:0000256" key="2">
    <source>
        <dbReference type="PROSITE-ProRule" id="PRU00176"/>
    </source>
</evidence>
<feature type="compositionally biased region" description="Basic and acidic residues" evidence="4">
    <location>
        <begin position="1127"/>
        <end position="1137"/>
    </location>
</feature>
<dbReference type="Gene3D" id="1.25.40.90">
    <property type="match status" value="1"/>
</dbReference>
<feature type="region of interest" description="Disordered" evidence="4">
    <location>
        <begin position="1213"/>
        <end position="1341"/>
    </location>
</feature>
<reference evidence="7 8" key="1">
    <citation type="submission" date="2023-09" db="EMBL/GenBank/DDBJ databases">
        <title>Genomes of two closely related lineages of the louse Polyplax serrata with different host specificities.</title>
        <authorList>
            <person name="Martinu J."/>
            <person name="Tarabai H."/>
            <person name="Stefka J."/>
            <person name="Hypsa V."/>
        </authorList>
    </citation>
    <scope>NUCLEOTIDE SEQUENCE [LARGE SCALE GENOMIC DNA]</scope>
    <source>
        <strain evidence="7">98ZLc_SE</strain>
    </source>
</reference>
<dbReference type="SMART" id="SM00582">
    <property type="entry name" value="RPR"/>
    <property type="match status" value="1"/>
</dbReference>
<dbReference type="InterPro" id="IPR035979">
    <property type="entry name" value="RBD_domain_sf"/>
</dbReference>
<feature type="compositionally biased region" description="Pro residues" evidence="4">
    <location>
        <begin position="1213"/>
        <end position="1224"/>
    </location>
</feature>
<dbReference type="SMART" id="SM00360">
    <property type="entry name" value="RRM"/>
    <property type="match status" value="1"/>
</dbReference>
<evidence type="ECO:0000313" key="8">
    <source>
        <dbReference type="Proteomes" id="UP001359485"/>
    </source>
</evidence>
<keyword evidence="3" id="KW-0175">Coiled coil</keyword>
<gene>
    <name evidence="7" type="ORF">RUM44_012624</name>
</gene>
<evidence type="ECO:0008006" key="9">
    <source>
        <dbReference type="Google" id="ProtNLM"/>
    </source>
</evidence>
<dbReference type="PANTHER" id="PTHR23140:SF4">
    <property type="entry name" value="PROTEIN CBR-NRD-1"/>
    <property type="match status" value="1"/>
</dbReference>
<comment type="caution">
    <text evidence="7">The sequence shown here is derived from an EMBL/GenBank/DDBJ whole genome shotgun (WGS) entry which is preliminary data.</text>
</comment>